<accession>B9JNC9</accession>
<dbReference type="Pfam" id="PF14907">
    <property type="entry name" value="NTP_transf_5"/>
    <property type="match status" value="1"/>
</dbReference>
<dbReference type="HOGENOM" id="CLU_065799_0_0_5"/>
<evidence type="ECO:0000313" key="2">
    <source>
        <dbReference type="Proteomes" id="UP000001600"/>
    </source>
</evidence>
<evidence type="ECO:0000313" key="1">
    <source>
        <dbReference type="EMBL" id="ACM29060.1"/>
    </source>
</evidence>
<reference evidence="1 2" key="1">
    <citation type="journal article" date="2009" name="J. Bacteriol.">
        <title>Genome sequences of three Agrobacterium biovars help elucidate the evolution of multichromosome genomes in bacteria.</title>
        <authorList>
            <person name="Slater S.C."/>
            <person name="Goldman B.S."/>
            <person name="Goodner B."/>
            <person name="Setubal J.C."/>
            <person name="Farrand S.K."/>
            <person name="Nester E.W."/>
            <person name="Burr T.J."/>
            <person name="Banta L."/>
            <person name="Dickerman A.W."/>
            <person name="Paulsen I."/>
            <person name="Otten L."/>
            <person name="Suen G."/>
            <person name="Welch R."/>
            <person name="Almeida N.F."/>
            <person name="Arnold F."/>
            <person name="Burton O.T."/>
            <person name="Du Z."/>
            <person name="Ewing A."/>
            <person name="Godsy E."/>
            <person name="Heisel S."/>
            <person name="Houmiel K.L."/>
            <person name="Jhaveri J."/>
            <person name="Lu J."/>
            <person name="Miller N.M."/>
            <person name="Norton S."/>
            <person name="Chen Q."/>
            <person name="Phoolcharoen W."/>
            <person name="Ohlin V."/>
            <person name="Ondrusek D."/>
            <person name="Pride N."/>
            <person name="Stricklin S.L."/>
            <person name="Sun J."/>
            <person name="Wheeler C."/>
            <person name="Wilson L."/>
            <person name="Zhu H."/>
            <person name="Wood D.W."/>
        </authorList>
    </citation>
    <scope>NUCLEOTIDE SEQUENCE [LARGE SCALE GENOMIC DNA]</scope>
    <source>
        <strain evidence="2">K84 / ATCC BAA-868</strain>
    </source>
</reference>
<organism evidence="1 2">
    <name type="scientific">Rhizobium rhizogenes (strain K84 / ATCC BAA-868)</name>
    <name type="common">Agrobacterium radiobacter</name>
    <dbReference type="NCBI Taxonomy" id="311403"/>
    <lineage>
        <taxon>Bacteria</taxon>
        <taxon>Pseudomonadati</taxon>
        <taxon>Pseudomonadota</taxon>
        <taxon>Alphaproteobacteria</taxon>
        <taxon>Hyphomicrobiales</taxon>
        <taxon>Rhizobiaceae</taxon>
        <taxon>Rhizobium/Agrobacterium group</taxon>
        <taxon>Rhizobium</taxon>
    </lineage>
</organism>
<protein>
    <recommendedName>
        <fullName evidence="3">Nucleotidyltransferase family protein</fullName>
    </recommendedName>
</protein>
<gene>
    <name evidence="1" type="ordered locus">Arad_7600</name>
</gene>
<sequence length="345" mass="38799">MTGPANLIVDQLASCLLGNPSTVVDWEPVLTLANDSLLTPAMWSSISERGQLGLLPEEVASFLCFIHRCNVERNERLRAQLEEVVAAMNAAGITPTLTKGAALLALAKTERPTARIMRDLDLVVGDDERQTAEKCLVQLGYAPIEAFGWGRSKDVGAVDLHYPPGRYPRYWPSDTTLAQHKREIDVGRGRAHILSATLQAQHWIVHDMLKDGHLWRFHIDLRNLFELYLLSKSQDKIDWTEMDILLSDPLGRAMLNAQILALNAVFEANIAAARTIPSWLGVHHHLRRNEYHPQVGGVIRSFGRIAWGIRVAQIHWRFRGPWHELPARIIRKGQKVIAAQVSQEI</sequence>
<dbReference type="InterPro" id="IPR039498">
    <property type="entry name" value="NTP_transf_5"/>
</dbReference>
<name>B9JNC9_RHIR8</name>
<dbReference type="EMBL" id="CP000629">
    <property type="protein sequence ID" value="ACM29060.1"/>
    <property type="molecule type" value="Genomic_DNA"/>
</dbReference>
<dbReference type="AlphaFoldDB" id="B9JNC9"/>
<dbReference type="Proteomes" id="UP000001600">
    <property type="component" value="Chromosome 2"/>
</dbReference>
<proteinExistence type="predicted"/>
<dbReference type="STRING" id="311403.Arad_7600"/>
<evidence type="ECO:0008006" key="3">
    <source>
        <dbReference type="Google" id="ProtNLM"/>
    </source>
</evidence>
<dbReference type="KEGG" id="ara:Arad_7600"/>
<dbReference type="eggNOG" id="ENOG5032ZWN">
    <property type="taxonomic scope" value="Bacteria"/>
</dbReference>